<accession>A0A2H4SSG1</accession>
<evidence type="ECO:0000313" key="3">
    <source>
        <dbReference type="Proteomes" id="UP000323067"/>
    </source>
</evidence>
<evidence type="ECO:0000313" key="2">
    <source>
        <dbReference type="EMBL" id="ATY66048.1"/>
    </source>
</evidence>
<name>A0A2H4SSG1_CORMI</name>
<feature type="compositionally biased region" description="Pro residues" evidence="1">
    <location>
        <begin position="18"/>
        <end position="33"/>
    </location>
</feature>
<dbReference type="OrthoDB" id="4870811at2759"/>
<protein>
    <submittedName>
        <fullName evidence="2">Uncharacterized protein</fullName>
    </submittedName>
</protein>
<dbReference type="VEuPathDB" id="FungiDB:A9K55_001950"/>
<organism evidence="2 3">
    <name type="scientific">Cordyceps militaris</name>
    <name type="common">Caterpillar fungus</name>
    <name type="synonym">Clavaria militaris</name>
    <dbReference type="NCBI Taxonomy" id="73501"/>
    <lineage>
        <taxon>Eukaryota</taxon>
        <taxon>Fungi</taxon>
        <taxon>Dikarya</taxon>
        <taxon>Ascomycota</taxon>
        <taxon>Pezizomycotina</taxon>
        <taxon>Sordariomycetes</taxon>
        <taxon>Hypocreomycetidae</taxon>
        <taxon>Hypocreales</taxon>
        <taxon>Cordycipitaceae</taxon>
        <taxon>Cordyceps</taxon>
    </lineage>
</organism>
<sequence>MAAVAHAFMRTLRGRAASPPPSSRPASPNPPLPSSARPSADSYDRPLTVAVAAIGLIAASHHTWLFCQSLIRTPRTAASPLHALRTALQSLKLTAQLSYKWLRRVESVSRLPFADRPRLVDVDAVLVLLAEAAESVSDAGDLLAAVVDAAAAAVPVADVLPVYAPALVAASERIGRVEHLLSKLLTILQISSVAEATSARATIDVALPLLLSANTPLARALAEMPDHLCALALVPAARLAAVRDRPPPSYSAPAGRPEAEALPDYSAATASDAPHPDGSVTIRPAGWWSVFASLTLADVCVLALLPLPLCAADLRYAECYTEAYASRVGPLLADVMEGPAKAKAAQLAAIFGSCREGGQGGVTDEEDFARRVGLEMDNRTTRDGRPRLRPQPNLIIGGP</sequence>
<evidence type="ECO:0000256" key="1">
    <source>
        <dbReference type="SAM" id="MobiDB-lite"/>
    </source>
</evidence>
<feature type="region of interest" description="Disordered" evidence="1">
    <location>
        <begin position="378"/>
        <end position="399"/>
    </location>
</feature>
<feature type="region of interest" description="Disordered" evidence="1">
    <location>
        <begin position="13"/>
        <end position="40"/>
    </location>
</feature>
<gene>
    <name evidence="2" type="ORF">A9K55_001950</name>
</gene>
<dbReference type="Proteomes" id="UP000323067">
    <property type="component" value="Chromosome iii"/>
</dbReference>
<reference evidence="2 3" key="1">
    <citation type="journal article" date="2017" name="BMC Genomics">
        <title>Chromosome level assembly and secondary metabolite potential of the parasitic fungus Cordyceps militaris.</title>
        <authorList>
            <person name="Kramer G.J."/>
            <person name="Nodwell J.R."/>
        </authorList>
    </citation>
    <scope>NUCLEOTIDE SEQUENCE [LARGE SCALE GENOMIC DNA]</scope>
    <source>
        <strain evidence="2 3">ATCC 34164</strain>
    </source>
</reference>
<proteinExistence type="predicted"/>
<dbReference type="AlphaFoldDB" id="A0A2H4SSG1"/>
<dbReference type="EMBL" id="CP023326">
    <property type="protein sequence ID" value="ATY66048.1"/>
    <property type="molecule type" value="Genomic_DNA"/>
</dbReference>